<dbReference type="InterPro" id="IPR029035">
    <property type="entry name" value="DHS-like_NAD/FAD-binding_dom"/>
</dbReference>
<keyword evidence="3 4" id="KW-0520">NAD</keyword>
<evidence type="ECO:0000256" key="4">
    <source>
        <dbReference type="HAMAP-Rule" id="MF_01968"/>
    </source>
</evidence>
<feature type="binding site" evidence="4 5">
    <location>
        <position position="122"/>
    </location>
    <ligand>
        <name>Zn(2+)</name>
        <dbReference type="ChEBI" id="CHEBI:29105"/>
    </ligand>
</feature>
<feature type="binding site" evidence="4 5">
    <location>
        <position position="141"/>
    </location>
    <ligand>
        <name>Zn(2+)</name>
        <dbReference type="ChEBI" id="CHEBI:29105"/>
    </ligand>
</feature>
<dbReference type="InterPro" id="IPR050134">
    <property type="entry name" value="NAD-dep_sirtuin_deacylases"/>
</dbReference>
<feature type="binding site" evidence="4">
    <location>
        <position position="98"/>
    </location>
    <ligand>
        <name>nicotinamide</name>
        <dbReference type="ChEBI" id="CHEBI:17154"/>
    </ligand>
</feature>
<proteinExistence type="inferred from homology"/>
<protein>
    <recommendedName>
        <fullName evidence="4">NAD-dependent protein deacetylase</fullName>
        <ecNumber evidence="4">2.3.1.286</ecNumber>
    </recommendedName>
    <alternativeName>
        <fullName evidence="4">Regulatory protein SIR2 homolog</fullName>
    </alternativeName>
</protein>
<dbReference type="PANTHER" id="PTHR11085">
    <property type="entry name" value="NAD-DEPENDENT PROTEIN DEACYLASE SIRTUIN-5, MITOCHONDRIAL-RELATED"/>
    <property type="match status" value="1"/>
</dbReference>
<comment type="caution">
    <text evidence="4">Lacks conserved residue(s) required for the propagation of feature annotation.</text>
</comment>
<feature type="binding site" evidence="4">
    <location>
        <position position="29"/>
    </location>
    <ligand>
        <name>NAD(+)</name>
        <dbReference type="ChEBI" id="CHEBI:57540"/>
    </ligand>
</feature>
<sequence>MLGKWLKESKYTVILTGAGMSTESGLPDFRSADKGMWKKKDPGKIASTEALNHNVNEFIEFYRYRVTGLKECKPHKGHYILANWEKRGILQSIITQNVDGFHGLAGSRNIAELHGNLQTLHCQVCKKEFPSEEYLHDHYQCNCGGVLRPSIVLFGEMLPDQALDFAAEESEKAELFIVLGSSLTVTPANQFPLIAKQNGAKFVIVNMEPTDYDFYADEVIHNRKIGEVLDELDRVI</sequence>
<feature type="binding site" evidence="4">
    <location>
        <position position="18"/>
    </location>
    <ligand>
        <name>NAD(+)</name>
        <dbReference type="ChEBI" id="CHEBI:57540"/>
    </ligand>
</feature>
<evidence type="ECO:0000313" key="8">
    <source>
        <dbReference type="Proteomes" id="UP000247150"/>
    </source>
</evidence>
<dbReference type="EMBL" id="QGTW01000020">
    <property type="protein sequence ID" value="PWW19454.1"/>
    <property type="molecule type" value="Genomic_DNA"/>
</dbReference>
<organism evidence="7 8">
    <name type="scientific">Cytobacillus oceanisediminis</name>
    <dbReference type="NCBI Taxonomy" id="665099"/>
    <lineage>
        <taxon>Bacteria</taxon>
        <taxon>Bacillati</taxon>
        <taxon>Bacillota</taxon>
        <taxon>Bacilli</taxon>
        <taxon>Bacillales</taxon>
        <taxon>Bacillaceae</taxon>
        <taxon>Cytobacillus</taxon>
    </lineage>
</organism>
<feature type="binding site" evidence="4">
    <location>
        <position position="30"/>
    </location>
    <ligand>
        <name>NAD(+)</name>
        <dbReference type="ChEBI" id="CHEBI:57540"/>
    </ligand>
</feature>
<feature type="binding site" evidence="4">
    <location>
        <position position="181"/>
    </location>
    <ligand>
        <name>NAD(+)</name>
        <dbReference type="ChEBI" id="CHEBI:57540"/>
    </ligand>
</feature>
<feature type="binding site" evidence="4">
    <location>
        <position position="206"/>
    </location>
    <ligand>
        <name>NAD(+)</name>
        <dbReference type="ChEBI" id="CHEBI:57540"/>
    </ligand>
</feature>
<dbReference type="InterPro" id="IPR026591">
    <property type="entry name" value="Sirtuin_cat_small_dom_sf"/>
</dbReference>
<comment type="catalytic activity">
    <reaction evidence="4">
        <text>N(6)-acetyl-L-lysyl-[protein] + NAD(+) + H2O = 2''-O-acetyl-ADP-D-ribose + nicotinamide + L-lysyl-[protein]</text>
        <dbReference type="Rhea" id="RHEA:43636"/>
        <dbReference type="Rhea" id="RHEA-COMP:9752"/>
        <dbReference type="Rhea" id="RHEA-COMP:10731"/>
        <dbReference type="ChEBI" id="CHEBI:15377"/>
        <dbReference type="ChEBI" id="CHEBI:17154"/>
        <dbReference type="ChEBI" id="CHEBI:29969"/>
        <dbReference type="ChEBI" id="CHEBI:57540"/>
        <dbReference type="ChEBI" id="CHEBI:61930"/>
        <dbReference type="ChEBI" id="CHEBI:83767"/>
        <dbReference type="EC" id="2.3.1.286"/>
    </reaction>
</comment>
<dbReference type="PROSITE" id="PS50305">
    <property type="entry name" value="SIRTUIN"/>
    <property type="match status" value="1"/>
</dbReference>
<dbReference type="SUPFAM" id="SSF52467">
    <property type="entry name" value="DHS-like NAD/FAD-binding domain"/>
    <property type="match status" value="1"/>
</dbReference>
<accession>A0A2V2ZIH4</accession>
<comment type="cofactor">
    <cofactor evidence="4">
        <name>Zn(2+)</name>
        <dbReference type="ChEBI" id="CHEBI:29105"/>
    </cofactor>
    <text evidence="4">Binds 1 zinc ion per subunit.</text>
</comment>
<dbReference type="InterPro" id="IPR026590">
    <property type="entry name" value="Ssirtuin_cat_dom"/>
</dbReference>
<dbReference type="AlphaFoldDB" id="A0A2V2ZIH4"/>
<evidence type="ECO:0000256" key="3">
    <source>
        <dbReference type="ARBA" id="ARBA00023027"/>
    </source>
</evidence>
<feature type="binding site" evidence="4">
    <location>
        <position position="225"/>
    </location>
    <ligand>
        <name>NAD(+)</name>
        <dbReference type="ChEBI" id="CHEBI:57540"/>
    </ligand>
</feature>
<dbReference type="GO" id="GO:0005737">
    <property type="term" value="C:cytoplasm"/>
    <property type="evidence" value="ECO:0007669"/>
    <property type="project" value="UniProtKB-SubCell"/>
</dbReference>
<dbReference type="EC" id="2.3.1.286" evidence="4"/>
<dbReference type="InterPro" id="IPR028628">
    <property type="entry name" value="Sirtuin_class_U"/>
</dbReference>
<feature type="domain" description="Deacetylase sirtuin-type" evidence="6">
    <location>
        <begin position="1"/>
        <end position="236"/>
    </location>
</feature>
<evidence type="ECO:0000256" key="1">
    <source>
        <dbReference type="ARBA" id="ARBA00022490"/>
    </source>
</evidence>
<name>A0A2V2ZIH4_9BACI</name>
<dbReference type="NCBIfam" id="NF001753">
    <property type="entry name" value="PRK00481.1-3"/>
    <property type="match status" value="1"/>
</dbReference>
<dbReference type="Pfam" id="PF02146">
    <property type="entry name" value="SIR2"/>
    <property type="match status" value="1"/>
</dbReference>
<dbReference type="OrthoDB" id="9800582at2"/>
<comment type="caution">
    <text evidence="7">The sequence shown here is derived from an EMBL/GenBank/DDBJ whole genome shotgun (WGS) entry which is preliminary data.</text>
</comment>
<keyword evidence="1 4" id="KW-0963">Cytoplasm</keyword>
<feature type="binding site" evidence="4">
    <location>
        <position position="29"/>
    </location>
    <ligand>
        <name>nicotinamide</name>
        <dbReference type="ChEBI" id="CHEBI:17154"/>
    </ligand>
</feature>
<feature type="binding site" evidence="4">
    <location>
        <position position="98"/>
    </location>
    <ligand>
        <name>NAD(+)</name>
        <dbReference type="ChEBI" id="CHEBI:57540"/>
    </ligand>
</feature>
<dbReference type="InterPro" id="IPR003000">
    <property type="entry name" value="Sirtuin"/>
</dbReference>
<feature type="binding site" evidence="4">
    <location>
        <position position="99"/>
    </location>
    <ligand>
        <name>nicotinamide</name>
        <dbReference type="ChEBI" id="CHEBI:17154"/>
    </ligand>
</feature>
<gene>
    <name evidence="4" type="primary">cobB</name>
    <name evidence="7" type="ORF">DFO73_12023</name>
</gene>
<evidence type="ECO:0000256" key="2">
    <source>
        <dbReference type="ARBA" id="ARBA00022679"/>
    </source>
</evidence>
<evidence type="ECO:0000256" key="5">
    <source>
        <dbReference type="PROSITE-ProRule" id="PRU00236"/>
    </source>
</evidence>
<dbReference type="RefSeq" id="WP_110067473.1">
    <property type="nucleotide sequence ID" value="NZ_QGTW01000020.1"/>
</dbReference>
<comment type="function">
    <text evidence="4">NAD-dependent protein deacetylase which modulates the activities of several enzymes which are inactive in their acetylated form.</text>
</comment>
<keyword evidence="2 4" id="KW-0808">Transferase</keyword>
<keyword evidence="4 5" id="KW-0862">Zinc</keyword>
<feature type="binding site" evidence="4">
    <location>
        <position position="182"/>
    </location>
    <ligand>
        <name>NAD(+)</name>
        <dbReference type="ChEBI" id="CHEBI:57540"/>
    </ligand>
</feature>
<dbReference type="GO" id="GO:0008270">
    <property type="term" value="F:zinc ion binding"/>
    <property type="evidence" value="ECO:0007669"/>
    <property type="project" value="UniProtKB-UniRule"/>
</dbReference>
<dbReference type="Proteomes" id="UP000247150">
    <property type="component" value="Unassembled WGS sequence"/>
</dbReference>
<evidence type="ECO:0000313" key="7">
    <source>
        <dbReference type="EMBL" id="PWW19454.1"/>
    </source>
</evidence>
<feature type="binding site" evidence="4 5">
    <location>
        <position position="143"/>
    </location>
    <ligand>
        <name>Zn(2+)</name>
        <dbReference type="ChEBI" id="CHEBI:29105"/>
    </ligand>
</feature>
<dbReference type="Gene3D" id="3.40.50.1220">
    <property type="entry name" value="TPP-binding domain"/>
    <property type="match status" value="1"/>
</dbReference>
<feature type="binding site" evidence="4">
    <location>
        <position position="114"/>
    </location>
    <ligand>
        <name>NAD(+)</name>
        <dbReference type="ChEBI" id="CHEBI:57540"/>
    </ligand>
</feature>
<keyword evidence="4 5" id="KW-0479">Metal-binding</keyword>
<feature type="binding site" evidence="4">
    <location>
        <position position="96"/>
    </location>
    <ligand>
        <name>NAD(+)</name>
        <dbReference type="ChEBI" id="CHEBI:57540"/>
    </ligand>
</feature>
<dbReference type="GO" id="GO:0017136">
    <property type="term" value="F:histone deacetylase activity, NAD-dependent"/>
    <property type="evidence" value="ECO:0007669"/>
    <property type="project" value="TreeGrafter"/>
</dbReference>
<dbReference type="Gene3D" id="3.30.1600.10">
    <property type="entry name" value="SIR2/SIRT2 'Small Domain"/>
    <property type="match status" value="1"/>
</dbReference>
<feature type="active site" description="Proton acceptor" evidence="4 5">
    <location>
        <position position="114"/>
    </location>
</feature>
<dbReference type="HAMAP" id="MF_01968">
    <property type="entry name" value="Sirtuin_ClassU"/>
    <property type="match status" value="1"/>
</dbReference>
<reference evidence="7 8" key="1">
    <citation type="submission" date="2018-05" db="EMBL/GenBank/DDBJ databases">
        <title>Freshwater and sediment microbial communities from various areas in North America, analyzing microbe dynamics in response to fracking.</title>
        <authorList>
            <person name="Lamendella R."/>
        </authorList>
    </citation>
    <scope>NUCLEOTIDE SEQUENCE [LARGE SCALE GENOMIC DNA]</scope>
    <source>
        <strain evidence="7 8">15_TX</strain>
    </source>
</reference>
<feature type="binding site" evidence="4">
    <location>
        <position position="22"/>
    </location>
    <ligand>
        <name>NAD(+)</name>
        <dbReference type="ChEBI" id="CHEBI:57540"/>
    </ligand>
</feature>
<evidence type="ECO:0000259" key="6">
    <source>
        <dbReference type="PROSITE" id="PS50305"/>
    </source>
</evidence>
<dbReference type="GO" id="GO:0070403">
    <property type="term" value="F:NAD+ binding"/>
    <property type="evidence" value="ECO:0007669"/>
    <property type="project" value="UniProtKB-UniRule"/>
</dbReference>
<dbReference type="PANTHER" id="PTHR11085:SF4">
    <property type="entry name" value="NAD-DEPENDENT PROTEIN DEACYLASE"/>
    <property type="match status" value="1"/>
</dbReference>
<comment type="subcellular location">
    <subcellularLocation>
        <location evidence="4">Cytoplasm</location>
    </subcellularLocation>
</comment>
<comment type="similarity">
    <text evidence="4">Belongs to the sirtuin family. Class U subfamily.</text>
</comment>
<feature type="binding site" evidence="4">
    <location>
        <position position="99"/>
    </location>
    <ligand>
        <name>NAD(+)</name>
        <dbReference type="ChEBI" id="CHEBI:57540"/>
    </ligand>
</feature>
<feature type="binding site" evidence="4 5">
    <location>
        <position position="125"/>
    </location>
    <ligand>
        <name>Zn(2+)</name>
        <dbReference type="ChEBI" id="CHEBI:29105"/>
    </ligand>
</feature>